<dbReference type="InterPro" id="IPR013118">
    <property type="entry name" value="Mannitol_DH_C"/>
</dbReference>
<proteinExistence type="predicted"/>
<dbReference type="Pfam" id="PF08125">
    <property type="entry name" value="Mannitol_dh_C"/>
    <property type="match status" value="1"/>
</dbReference>
<dbReference type="Gene3D" id="1.10.1040.10">
    <property type="entry name" value="N-(1-d-carboxylethyl)-l-norvaline Dehydrogenase, domain 2"/>
    <property type="match status" value="1"/>
</dbReference>
<organism evidence="3 4">
    <name type="scientific">Vibrio ishigakensis</name>
    <dbReference type="NCBI Taxonomy" id="1481914"/>
    <lineage>
        <taxon>Bacteria</taxon>
        <taxon>Pseudomonadati</taxon>
        <taxon>Pseudomonadota</taxon>
        <taxon>Gammaproteobacteria</taxon>
        <taxon>Vibrionales</taxon>
        <taxon>Vibrionaceae</taxon>
        <taxon>Vibrio</taxon>
    </lineage>
</organism>
<accession>A0A0B8Q7K1</accession>
<dbReference type="AlphaFoldDB" id="A0A0B8Q7K1"/>
<evidence type="ECO:0000259" key="2">
    <source>
        <dbReference type="Pfam" id="PF08125"/>
    </source>
</evidence>
<comment type="caution">
    <text evidence="3">The sequence shown here is derived from an EMBL/GenBank/DDBJ whole genome shotgun (WGS) entry which is preliminary data.</text>
</comment>
<dbReference type="EMBL" id="BBSC01000003">
    <property type="protein sequence ID" value="GAM74561.1"/>
    <property type="molecule type" value="Genomic_DNA"/>
</dbReference>
<name>A0A0B8Q7K1_9VIBR</name>
<dbReference type="InterPro" id="IPR050988">
    <property type="entry name" value="Mannitol_DH/Oxidoreductase"/>
</dbReference>
<dbReference type="PANTHER" id="PTHR43362">
    <property type="entry name" value="MANNITOL DEHYDROGENASE DSF1-RELATED"/>
    <property type="match status" value="1"/>
</dbReference>
<dbReference type="PANTHER" id="PTHR43362:SF7">
    <property type="entry name" value="D-MANNONATE OXIDOREDUCTASE"/>
    <property type="match status" value="1"/>
</dbReference>
<reference evidence="3 4" key="2">
    <citation type="submission" date="2015-01" db="EMBL/GenBank/DDBJ databases">
        <authorList>
            <consortium name="NBRP consortium"/>
            <person name="Sawabe T."/>
            <person name="Meirelles P."/>
            <person name="Feng G."/>
            <person name="Sayaka M."/>
            <person name="Hattori M."/>
            <person name="Ohkuma M."/>
        </authorList>
    </citation>
    <scope>NUCLEOTIDE SEQUENCE [LARGE SCALE GENOMIC DNA]</scope>
    <source>
        <strain evidence="4">JCM 19241</strain>
    </source>
</reference>
<feature type="domain" description="Mannitol dehydrogenase C-terminal" evidence="2">
    <location>
        <begin position="23"/>
        <end position="140"/>
    </location>
</feature>
<protein>
    <submittedName>
        <fullName evidence="3">D-mannonate oxidoreductase</fullName>
        <ecNumber evidence="3">1.1.1.57</ecNumber>
    </submittedName>
</protein>
<dbReference type="GO" id="GO:0042840">
    <property type="term" value="P:D-glucuronate catabolic process"/>
    <property type="evidence" value="ECO:0007669"/>
    <property type="project" value="TreeGrafter"/>
</dbReference>
<dbReference type="SUPFAM" id="SSF48179">
    <property type="entry name" value="6-phosphogluconate dehydrogenase C-terminal domain-like"/>
    <property type="match status" value="1"/>
</dbReference>
<dbReference type="GO" id="GO:0008866">
    <property type="term" value="F:fructuronate reductase activity"/>
    <property type="evidence" value="ECO:0007669"/>
    <property type="project" value="UniProtKB-EC"/>
</dbReference>
<dbReference type="EC" id="1.1.1.57" evidence="3"/>
<dbReference type="STRING" id="1481914.JCM19241_904"/>
<evidence type="ECO:0000256" key="1">
    <source>
        <dbReference type="ARBA" id="ARBA00023002"/>
    </source>
</evidence>
<gene>
    <name evidence="3" type="ORF">JCM19241_904</name>
</gene>
<reference evidence="3 4" key="1">
    <citation type="submission" date="2015-01" db="EMBL/GenBank/DDBJ databases">
        <title>Vibrio sp. C94 JCM 19241 whole genome shotgun sequence.</title>
        <authorList>
            <person name="Sawabe T."/>
            <person name="Meirelles P."/>
            <person name="Feng G."/>
            <person name="Sayaka M."/>
            <person name="Hattori M."/>
            <person name="Ohkuma M."/>
        </authorList>
    </citation>
    <scope>NUCLEOTIDE SEQUENCE [LARGE SCALE GENOMIC DNA]</scope>
    <source>
        <strain evidence="4">JCM 19241</strain>
    </source>
</reference>
<dbReference type="Proteomes" id="UP000031666">
    <property type="component" value="Unassembled WGS sequence"/>
</dbReference>
<keyword evidence="1 3" id="KW-0560">Oxidoreductase</keyword>
<dbReference type="InterPro" id="IPR013328">
    <property type="entry name" value="6PGD_dom2"/>
</dbReference>
<evidence type="ECO:0000313" key="3">
    <source>
        <dbReference type="EMBL" id="GAM74561.1"/>
    </source>
</evidence>
<evidence type="ECO:0000313" key="4">
    <source>
        <dbReference type="Proteomes" id="UP000031666"/>
    </source>
</evidence>
<sequence>MIEDKFVNGRPEWDLAGAEFVQDVVPFEEMKLRMLNGSHSFLAYLGYLGGYAHISDTMTNTDYRKAAFDMMIKAQAPTLSMPAGTDLEAYATLLIERFSNPSLKHQTWQIAMDGSQKIAQRMGGSLRHHIENGTDYKWLA</sequence>
<dbReference type="InterPro" id="IPR008927">
    <property type="entry name" value="6-PGluconate_DH-like_C_sf"/>
</dbReference>